<organism evidence="1 2">
    <name type="scientific">Gemmata palustris</name>
    <dbReference type="NCBI Taxonomy" id="2822762"/>
    <lineage>
        <taxon>Bacteria</taxon>
        <taxon>Pseudomonadati</taxon>
        <taxon>Planctomycetota</taxon>
        <taxon>Planctomycetia</taxon>
        <taxon>Gemmatales</taxon>
        <taxon>Gemmataceae</taxon>
        <taxon>Gemmata</taxon>
    </lineage>
</organism>
<comment type="caution">
    <text evidence="1">The sequence shown here is derived from an EMBL/GenBank/DDBJ whole genome shotgun (WGS) entry which is preliminary data.</text>
</comment>
<dbReference type="EMBL" id="JAGKQQ010000001">
    <property type="protein sequence ID" value="MBP3955493.1"/>
    <property type="molecule type" value="Genomic_DNA"/>
</dbReference>
<name>A0ABS5BP74_9BACT</name>
<evidence type="ECO:0000313" key="2">
    <source>
        <dbReference type="Proteomes" id="UP000676565"/>
    </source>
</evidence>
<dbReference type="RefSeq" id="WP_210653570.1">
    <property type="nucleotide sequence ID" value="NZ_JAGKQQ010000001.1"/>
</dbReference>
<reference evidence="1 2" key="1">
    <citation type="submission" date="2021-04" db="EMBL/GenBank/DDBJ databases">
        <authorList>
            <person name="Ivanova A."/>
        </authorList>
    </citation>
    <scope>NUCLEOTIDE SEQUENCE [LARGE SCALE GENOMIC DNA]</scope>
    <source>
        <strain evidence="1 2">G18</strain>
    </source>
</reference>
<dbReference type="Proteomes" id="UP000676565">
    <property type="component" value="Unassembled WGS sequence"/>
</dbReference>
<keyword evidence="2" id="KW-1185">Reference proteome</keyword>
<gene>
    <name evidence="1" type="ORF">J8F10_09385</name>
</gene>
<sequence>MAETIDRLARQVTGPNPSLIATPLVQLPPGIETLSALMAFDKEQCARYGQFRRPLCNADFETPQFGQQFGMSPGAVGIVTVTPVAPGVRSRVVTEHRRAR</sequence>
<evidence type="ECO:0000313" key="1">
    <source>
        <dbReference type="EMBL" id="MBP3955493.1"/>
    </source>
</evidence>
<accession>A0ABS5BP74</accession>
<protein>
    <submittedName>
        <fullName evidence="1">Uncharacterized protein</fullName>
    </submittedName>
</protein>
<proteinExistence type="predicted"/>